<dbReference type="EMBL" id="JAWJWE010000037">
    <property type="protein sequence ID" value="KAK6625821.1"/>
    <property type="molecule type" value="Genomic_DNA"/>
</dbReference>
<feature type="compositionally biased region" description="Basic and acidic residues" evidence="5">
    <location>
        <begin position="1"/>
        <end position="10"/>
    </location>
</feature>
<reference evidence="6 9" key="1">
    <citation type="submission" date="2023-10" db="EMBL/GenBank/DDBJ databases">
        <title>Genomes of two closely related lineages of the louse Polyplax serrata with different host specificities.</title>
        <authorList>
            <person name="Martinu J."/>
            <person name="Tarabai H."/>
            <person name="Stefka J."/>
            <person name="Hypsa V."/>
        </authorList>
    </citation>
    <scope>NUCLEOTIDE SEQUENCE [LARGE SCALE GENOMIC DNA]</scope>
    <source>
        <strain evidence="7">98ZLc_SE</strain>
        <strain evidence="6">HR10_N</strain>
    </source>
</reference>
<dbReference type="Pfam" id="PF00956">
    <property type="entry name" value="NAP"/>
    <property type="match status" value="1"/>
</dbReference>
<feature type="region of interest" description="Disordered" evidence="5">
    <location>
        <begin position="1"/>
        <end position="25"/>
    </location>
</feature>
<evidence type="ECO:0000256" key="4">
    <source>
        <dbReference type="RuleBase" id="RU003876"/>
    </source>
</evidence>
<evidence type="ECO:0000256" key="5">
    <source>
        <dbReference type="SAM" id="MobiDB-lite"/>
    </source>
</evidence>
<evidence type="ECO:0000313" key="7">
    <source>
        <dbReference type="EMBL" id="KAK6637656.1"/>
    </source>
</evidence>
<keyword evidence="8" id="KW-1185">Reference proteome</keyword>
<sequence length="372" mass="43106">MSGDPERKDDVLEEHDDFLGEDDSDVPAEHVNKLLLNRSDVLAALQAQSLAALPPSVKKRIKALKKIQLESTKIESKFYEEIHALECKYHKLWMPQYEKRAQIVSGKYEPLDEECDWDSENDEEDLSNELEKKAKIKDCEETNEVNVDDVKGIPEFWLTIFKNVSLLQEMVEDHDIPILKHLEDVKVILNENPMGFILEFYFSPNEYFQNSVLTKEYEMNCTLDECDPFSFEGPEIVKCKGCTIDWVKGKNVTFKTLKKKQKHKGRGEFRVVTKTVRRDSFFNFFSPPPFSKDPNAEIDEETQSLLTADFEIGHYFKEKIVPRAVLYFTGEALEDEEDELEEEEGDEDEEEDEEDADVVGVDKMDPSECKSQ</sequence>
<comment type="caution">
    <text evidence="6">The sequence shown here is derived from an EMBL/GenBank/DDBJ whole genome shotgun (WGS) entry which is preliminary data.</text>
</comment>
<organism evidence="6 9">
    <name type="scientific">Polyplax serrata</name>
    <name type="common">Common mouse louse</name>
    <dbReference type="NCBI Taxonomy" id="468196"/>
    <lineage>
        <taxon>Eukaryota</taxon>
        <taxon>Metazoa</taxon>
        <taxon>Ecdysozoa</taxon>
        <taxon>Arthropoda</taxon>
        <taxon>Hexapoda</taxon>
        <taxon>Insecta</taxon>
        <taxon>Pterygota</taxon>
        <taxon>Neoptera</taxon>
        <taxon>Paraneoptera</taxon>
        <taxon>Psocodea</taxon>
        <taxon>Troctomorpha</taxon>
        <taxon>Phthiraptera</taxon>
        <taxon>Anoplura</taxon>
        <taxon>Polyplacidae</taxon>
        <taxon>Polyplax</taxon>
    </lineage>
</organism>
<evidence type="ECO:0000256" key="1">
    <source>
        <dbReference type="ARBA" id="ARBA00004123"/>
    </source>
</evidence>
<protein>
    <recommendedName>
        <fullName evidence="10">Nucleosome assembly protein 1-like 4</fullName>
    </recommendedName>
</protein>
<evidence type="ECO:0008006" key="10">
    <source>
        <dbReference type="Google" id="ProtNLM"/>
    </source>
</evidence>
<evidence type="ECO:0000313" key="6">
    <source>
        <dbReference type="EMBL" id="KAK6625821.1"/>
    </source>
</evidence>
<name>A0AAN8PYB9_POLSC</name>
<evidence type="ECO:0000313" key="8">
    <source>
        <dbReference type="Proteomes" id="UP001359485"/>
    </source>
</evidence>
<accession>A0AAN8PYB9</accession>
<gene>
    <name evidence="6" type="ORF">RUM43_006120</name>
    <name evidence="7" type="ORF">RUM44_008078</name>
</gene>
<dbReference type="GO" id="GO:0005634">
    <property type="term" value="C:nucleus"/>
    <property type="evidence" value="ECO:0007669"/>
    <property type="project" value="UniProtKB-SubCell"/>
</dbReference>
<dbReference type="Gene3D" id="1.20.5.1500">
    <property type="match status" value="1"/>
</dbReference>
<dbReference type="FunFam" id="1.20.5.1500:FF:000001">
    <property type="entry name" value="Nucleosome assembly protein 1-like 1"/>
    <property type="match status" value="1"/>
</dbReference>
<feature type="region of interest" description="Disordered" evidence="5">
    <location>
        <begin position="332"/>
        <end position="372"/>
    </location>
</feature>
<dbReference type="Gene3D" id="3.30.1120.90">
    <property type="entry name" value="Nucleosome assembly protein"/>
    <property type="match status" value="1"/>
</dbReference>
<evidence type="ECO:0000256" key="2">
    <source>
        <dbReference type="ARBA" id="ARBA00009947"/>
    </source>
</evidence>
<dbReference type="SUPFAM" id="SSF143113">
    <property type="entry name" value="NAP-like"/>
    <property type="match status" value="1"/>
</dbReference>
<feature type="compositionally biased region" description="Basic and acidic residues" evidence="5">
    <location>
        <begin position="360"/>
        <end position="372"/>
    </location>
</feature>
<dbReference type="Proteomes" id="UP001359485">
    <property type="component" value="Unassembled WGS sequence"/>
</dbReference>
<dbReference type="Proteomes" id="UP001372834">
    <property type="component" value="Unassembled WGS sequence"/>
</dbReference>
<evidence type="ECO:0000313" key="9">
    <source>
        <dbReference type="Proteomes" id="UP001372834"/>
    </source>
</evidence>
<evidence type="ECO:0000256" key="3">
    <source>
        <dbReference type="ARBA" id="ARBA00023242"/>
    </source>
</evidence>
<dbReference type="GO" id="GO:0006334">
    <property type="term" value="P:nucleosome assembly"/>
    <property type="evidence" value="ECO:0007669"/>
    <property type="project" value="InterPro"/>
</dbReference>
<dbReference type="EMBL" id="JAWJWF010000002">
    <property type="protein sequence ID" value="KAK6637656.1"/>
    <property type="molecule type" value="Genomic_DNA"/>
</dbReference>
<dbReference type="InterPro" id="IPR037231">
    <property type="entry name" value="NAP-like_sf"/>
</dbReference>
<feature type="compositionally biased region" description="Acidic residues" evidence="5">
    <location>
        <begin position="332"/>
        <end position="357"/>
    </location>
</feature>
<dbReference type="PANTHER" id="PTHR11875">
    <property type="entry name" value="TESTIS-SPECIFIC Y-ENCODED PROTEIN"/>
    <property type="match status" value="1"/>
</dbReference>
<dbReference type="FunFam" id="3.30.1120.90:FF:000001">
    <property type="entry name" value="Nucleosome assembly protein 1-like 1"/>
    <property type="match status" value="1"/>
</dbReference>
<feature type="compositionally biased region" description="Acidic residues" evidence="5">
    <location>
        <begin position="11"/>
        <end position="25"/>
    </location>
</feature>
<dbReference type="AlphaFoldDB" id="A0AAN8PYB9"/>
<keyword evidence="3" id="KW-0539">Nucleus</keyword>
<dbReference type="InterPro" id="IPR002164">
    <property type="entry name" value="NAP_family"/>
</dbReference>
<comment type="subcellular location">
    <subcellularLocation>
        <location evidence="1">Nucleus</location>
    </subcellularLocation>
</comment>
<comment type="similarity">
    <text evidence="2 4">Belongs to the nucleosome assembly protein (NAP) family.</text>
</comment>
<proteinExistence type="inferred from homology"/>